<evidence type="ECO:0000256" key="2">
    <source>
        <dbReference type="ARBA" id="ARBA00010532"/>
    </source>
</evidence>
<dbReference type="EMBL" id="CAJNOK010000055">
    <property type="protein sequence ID" value="CAF0725751.1"/>
    <property type="molecule type" value="Genomic_DNA"/>
</dbReference>
<dbReference type="PANTHER" id="PTHR11923:SF51">
    <property type="entry name" value="LYSOSOME MEMBRANE PROTEIN 2"/>
    <property type="match status" value="1"/>
</dbReference>
<keyword evidence="3 7" id="KW-0812">Transmembrane</keyword>
<evidence type="ECO:0000256" key="7">
    <source>
        <dbReference type="SAM" id="Phobius"/>
    </source>
</evidence>
<keyword evidence="5 7" id="KW-0472">Membrane</keyword>
<accession>A0A815FSH2</accession>
<dbReference type="Proteomes" id="UP000663829">
    <property type="component" value="Unassembled WGS sequence"/>
</dbReference>
<evidence type="ECO:0000256" key="5">
    <source>
        <dbReference type="ARBA" id="ARBA00023136"/>
    </source>
</evidence>
<protein>
    <submittedName>
        <fullName evidence="9">Uncharacterized protein</fullName>
    </submittedName>
</protein>
<evidence type="ECO:0000256" key="3">
    <source>
        <dbReference type="ARBA" id="ARBA00022692"/>
    </source>
</evidence>
<dbReference type="OrthoDB" id="514335at2759"/>
<dbReference type="Proteomes" id="UP000682733">
    <property type="component" value="Unassembled WGS sequence"/>
</dbReference>
<reference evidence="9" key="1">
    <citation type="submission" date="2021-02" db="EMBL/GenBank/DDBJ databases">
        <authorList>
            <person name="Nowell W R."/>
        </authorList>
    </citation>
    <scope>NUCLEOTIDE SEQUENCE</scope>
</reference>
<dbReference type="EMBL" id="CAJOBA010000055">
    <property type="protein sequence ID" value="CAF3499117.1"/>
    <property type="molecule type" value="Genomic_DNA"/>
</dbReference>
<proteinExistence type="inferred from homology"/>
<dbReference type="EMBL" id="CAJOBC010052658">
    <property type="protein sequence ID" value="CAF4182924.1"/>
    <property type="molecule type" value="Genomic_DNA"/>
</dbReference>
<dbReference type="Pfam" id="PF01130">
    <property type="entry name" value="CD36"/>
    <property type="match status" value="1"/>
</dbReference>
<evidence type="ECO:0000313" key="10">
    <source>
        <dbReference type="EMBL" id="CAF3499117.1"/>
    </source>
</evidence>
<evidence type="ECO:0000256" key="6">
    <source>
        <dbReference type="ARBA" id="ARBA00023180"/>
    </source>
</evidence>
<dbReference type="InterPro" id="IPR002159">
    <property type="entry name" value="CD36_fam"/>
</dbReference>
<feature type="transmembrane region" description="Helical" evidence="7">
    <location>
        <begin position="453"/>
        <end position="477"/>
    </location>
</feature>
<keyword evidence="4 7" id="KW-1133">Transmembrane helix</keyword>
<evidence type="ECO:0000313" key="9">
    <source>
        <dbReference type="EMBL" id="CAF1330122.1"/>
    </source>
</evidence>
<dbReference type="Proteomes" id="UP000677228">
    <property type="component" value="Unassembled WGS sequence"/>
</dbReference>
<dbReference type="GO" id="GO:0005737">
    <property type="term" value="C:cytoplasm"/>
    <property type="evidence" value="ECO:0007669"/>
    <property type="project" value="TreeGrafter"/>
</dbReference>
<organism evidence="9 12">
    <name type="scientific">Didymodactylos carnosus</name>
    <dbReference type="NCBI Taxonomy" id="1234261"/>
    <lineage>
        <taxon>Eukaryota</taxon>
        <taxon>Metazoa</taxon>
        <taxon>Spiralia</taxon>
        <taxon>Gnathifera</taxon>
        <taxon>Rotifera</taxon>
        <taxon>Eurotatoria</taxon>
        <taxon>Bdelloidea</taxon>
        <taxon>Philodinida</taxon>
        <taxon>Philodinidae</taxon>
        <taxon>Didymodactylos</taxon>
    </lineage>
</organism>
<comment type="caution">
    <text evidence="9">The sequence shown here is derived from an EMBL/GenBank/DDBJ whole genome shotgun (WGS) entry which is preliminary data.</text>
</comment>
<keyword evidence="12" id="KW-1185">Reference proteome</keyword>
<evidence type="ECO:0000313" key="12">
    <source>
        <dbReference type="Proteomes" id="UP000663829"/>
    </source>
</evidence>
<evidence type="ECO:0000313" key="11">
    <source>
        <dbReference type="EMBL" id="CAF4182924.1"/>
    </source>
</evidence>
<dbReference type="GO" id="GO:0016020">
    <property type="term" value="C:membrane"/>
    <property type="evidence" value="ECO:0007669"/>
    <property type="project" value="UniProtKB-SubCell"/>
</dbReference>
<evidence type="ECO:0000256" key="1">
    <source>
        <dbReference type="ARBA" id="ARBA00004370"/>
    </source>
</evidence>
<evidence type="ECO:0000256" key="4">
    <source>
        <dbReference type="ARBA" id="ARBA00022989"/>
    </source>
</evidence>
<keyword evidence="6" id="KW-0325">Glycoprotein</keyword>
<feature type="transmembrane region" description="Helical" evidence="7">
    <location>
        <begin position="16"/>
        <end position="37"/>
    </location>
</feature>
<dbReference type="AlphaFoldDB" id="A0A815FSH2"/>
<name>A0A815FSH2_9BILA</name>
<evidence type="ECO:0000313" key="8">
    <source>
        <dbReference type="EMBL" id="CAF0725751.1"/>
    </source>
</evidence>
<comment type="similarity">
    <text evidence="2">Belongs to the CD36 family.</text>
</comment>
<gene>
    <name evidence="9" type="ORF">GPM918_LOCUS29906</name>
    <name evidence="8" type="ORF">OVA965_LOCUS412</name>
    <name evidence="11" type="ORF">SRO942_LOCUS30502</name>
    <name evidence="10" type="ORF">TMI583_LOCUS412</name>
</gene>
<dbReference type="Proteomes" id="UP000681722">
    <property type="component" value="Unassembled WGS sequence"/>
</dbReference>
<dbReference type="EMBL" id="CAJNOQ010013858">
    <property type="protein sequence ID" value="CAF1330122.1"/>
    <property type="molecule type" value="Genomic_DNA"/>
</dbReference>
<dbReference type="GO" id="GO:0005044">
    <property type="term" value="F:scavenger receptor activity"/>
    <property type="evidence" value="ECO:0007669"/>
    <property type="project" value="TreeGrafter"/>
</dbReference>
<comment type="subcellular location">
    <subcellularLocation>
        <location evidence="1">Membrane</location>
    </subcellularLocation>
</comment>
<dbReference type="PANTHER" id="PTHR11923">
    <property type="entry name" value="SCAVENGER RECEPTOR CLASS B TYPE-1 SR-B1"/>
    <property type="match status" value="1"/>
</dbReference>
<sequence>MTHSTNGSKKRFLRRLSVYIIVALVLLIPAILFYIYWEKLIISRVLKAVKLIREPESEAMKNWKNPPTIITRAYRLYNYTTDVDEIKQNAWAMLHVQETRPYVYDIKVKKENIKWINNDQNLEYSVQRLFQRHKNFDETLLTEDGTFVNILRAIFRAQYGRSQDSGTFETFVGKDVSRDVFYKKLGIEELEGFTSELFEKMKDSMMGPNTDKYGFVYRYNGSRAYNFTIRVDNENKGRVLKYASEYVPFKINPTTYDFPVYDGLTFLPLLQTKKTLNMFQPDICRPIQIKFNKIVHMYNMDLHEFVIRFIDLTQCHNNSESCDELESIDISKCVSSSMPEDTIYLSKPHFYGHNSSKFNIHGFAPEKEKHDSMLYFEPYTGTPVKAHHRIQMNVNPYIDTYKQNRDGEWERKTKGKSVKRMLPLLWMDQEVTLYTEVLQKLQHIHRMVNILKIVRIVAVLLAITILVMVIVLMEVIARKKQNHSRYKPK</sequence>